<dbReference type="RefSeq" id="WP_100347377.1">
    <property type="nucleotide sequence ID" value="NZ_CP060274.1"/>
</dbReference>
<reference evidence="2" key="1">
    <citation type="submission" date="2020-12" db="EMBL/GenBank/DDBJ databases">
        <title>PHA producing bacteria isolated from mangrove.</title>
        <authorList>
            <person name="Zheng W."/>
            <person name="Yu S."/>
            <person name="Huang Y."/>
        </authorList>
    </citation>
    <scope>NUCLEOTIDE SEQUENCE</scope>
    <source>
        <strain evidence="2">GN22-4</strain>
    </source>
</reference>
<gene>
    <name evidence="2" type="ORF">JF537_13755</name>
</gene>
<dbReference type="EMBL" id="JAEMWV010000006">
    <property type="protein sequence ID" value="MBN8252640.1"/>
    <property type="molecule type" value="Genomic_DNA"/>
</dbReference>
<name>A0A8I1MHW0_9BACI</name>
<feature type="transmembrane region" description="Helical" evidence="1">
    <location>
        <begin position="9"/>
        <end position="25"/>
    </location>
</feature>
<keyword evidence="1" id="KW-0812">Transmembrane</keyword>
<keyword evidence="1" id="KW-1133">Transmembrane helix</keyword>
<feature type="transmembrane region" description="Helical" evidence="1">
    <location>
        <begin position="31"/>
        <end position="49"/>
    </location>
</feature>
<evidence type="ECO:0000313" key="3">
    <source>
        <dbReference type="Proteomes" id="UP000664578"/>
    </source>
</evidence>
<evidence type="ECO:0000313" key="2">
    <source>
        <dbReference type="EMBL" id="MBN8252640.1"/>
    </source>
</evidence>
<proteinExistence type="predicted"/>
<sequence length="62" mass="7269">MIRNLIKELLPPLLFGTLSVFLFYHLPEDKIYLLVVICPLSYLLISFIVEKVLPDRQDKHEA</sequence>
<keyword evidence="1" id="KW-0472">Membrane</keyword>
<dbReference type="Proteomes" id="UP000664578">
    <property type="component" value="Unassembled WGS sequence"/>
</dbReference>
<dbReference type="GeneID" id="93681577"/>
<comment type="caution">
    <text evidence="2">The sequence shown here is derived from an EMBL/GenBank/DDBJ whole genome shotgun (WGS) entry which is preliminary data.</text>
</comment>
<accession>A0A8I1MHW0</accession>
<organism evidence="2 3">
    <name type="scientific">Priestia flexa</name>
    <dbReference type="NCBI Taxonomy" id="86664"/>
    <lineage>
        <taxon>Bacteria</taxon>
        <taxon>Bacillati</taxon>
        <taxon>Bacillota</taxon>
        <taxon>Bacilli</taxon>
        <taxon>Bacillales</taxon>
        <taxon>Bacillaceae</taxon>
        <taxon>Priestia</taxon>
    </lineage>
</organism>
<protein>
    <submittedName>
        <fullName evidence="2">Uncharacterized protein</fullName>
    </submittedName>
</protein>
<dbReference type="AlphaFoldDB" id="A0A8I1MHW0"/>
<evidence type="ECO:0000256" key="1">
    <source>
        <dbReference type="SAM" id="Phobius"/>
    </source>
</evidence>